<evidence type="ECO:0000313" key="2">
    <source>
        <dbReference type="Proteomes" id="UP001148662"/>
    </source>
</evidence>
<name>A0ACC1T4N5_9APHY</name>
<evidence type="ECO:0000313" key="1">
    <source>
        <dbReference type="EMBL" id="KAJ3552619.1"/>
    </source>
</evidence>
<proteinExistence type="predicted"/>
<gene>
    <name evidence="1" type="ORF">NM688_g4054</name>
</gene>
<protein>
    <submittedName>
        <fullName evidence="1">Uncharacterized protein</fullName>
    </submittedName>
</protein>
<comment type="caution">
    <text evidence="1">The sequence shown here is derived from an EMBL/GenBank/DDBJ whole genome shotgun (WGS) entry which is preliminary data.</text>
</comment>
<organism evidence="1 2">
    <name type="scientific">Phlebia brevispora</name>
    <dbReference type="NCBI Taxonomy" id="194682"/>
    <lineage>
        <taxon>Eukaryota</taxon>
        <taxon>Fungi</taxon>
        <taxon>Dikarya</taxon>
        <taxon>Basidiomycota</taxon>
        <taxon>Agaricomycotina</taxon>
        <taxon>Agaricomycetes</taxon>
        <taxon>Polyporales</taxon>
        <taxon>Meruliaceae</taxon>
        <taxon>Phlebia</taxon>
    </lineage>
</organism>
<reference evidence="1" key="1">
    <citation type="submission" date="2022-07" db="EMBL/GenBank/DDBJ databases">
        <title>Genome Sequence of Phlebia brevispora.</title>
        <authorList>
            <person name="Buettner E."/>
        </authorList>
    </citation>
    <scope>NUCLEOTIDE SEQUENCE</scope>
    <source>
        <strain evidence="1">MPL23</strain>
    </source>
</reference>
<accession>A0ACC1T4N5</accession>
<dbReference type="EMBL" id="JANHOG010000638">
    <property type="protein sequence ID" value="KAJ3552619.1"/>
    <property type="molecule type" value="Genomic_DNA"/>
</dbReference>
<dbReference type="Proteomes" id="UP001148662">
    <property type="component" value="Unassembled WGS sequence"/>
</dbReference>
<keyword evidence="2" id="KW-1185">Reference proteome</keyword>
<sequence length="785" mass="85446">MSATPHTDEAAADNQASTVRPRTNRSRDWLIRQGAESSAKAPQADSKHLPSGSKRHPRVQGRPGANADAAHVQAPFPYSSSSAAESTEQKKAPRRNRAPADRPPAYESAGATDVEQGGIELGKEKHSKPPHKKPPRRKFDGKLSEPPQKPAETTGGNTSHRRRDEMPKLDDLTSTLIHSLSTRPYQDCLICFSAIHPAQPTWSCSPLLPISSASDGEDVKEKGTGNTEAPQCCWNTFHLKCVRTWATKSVKDIEEAWRARGESRKGEWRCPGCQAKRKTIPTSYWCFCGSTPDPKPPRLATPHSCGGPCFRCGEGVPKISCIVESDGERKWTGLFQCEKLCDRVFQCGIHHCEKRCHPPSSKPALCPRSPSLVTHCPCGKHTLEPSSAPYFPKDAVLIRTSCSDPIPRCNSTCLKPLEGCSHFCAMKCHIGVCPLCTVPVVRPCRCGMTTRNVPCHEDQARARGDLGEILCDKACTALRACGRHQCNRLCCPLASLAHLGKGKGKKKASAAEVGALADQSGWHECDLLCGKLLTCGNHTCEEKDHRGACPSCLRSSFEEMVCNCGRTILEPPIPCGTRIHCTFPCARTPPPCGHPRAQHACHEDPIPCPPCPYLTTKLCACGKKMVGNVRCSQERVSCGTTCESLPAHHPCALPCHAPAACSEAEPCRTPITLTCPCGRIRQQVPCGRSTLNPGGLEGSQPLKCTNECLMAKRNARLAEALGINPEARSTEVTYSDELLSSAKGDVKFCLLVEKTFAEFITSDKKTQVLPQMPPYRRKFVRDVSL</sequence>